<keyword evidence="2" id="KW-0479">Metal-binding</keyword>
<reference evidence="15 16" key="1">
    <citation type="submission" date="2020-06" db="EMBL/GenBank/DDBJ databases">
        <title>Acidovorax antarctica sp. nov., isolated from Corinth ice sheet soil, Antarctic Fields Peninsula.</title>
        <authorList>
            <person name="Xu Q."/>
            <person name="Peng F."/>
        </authorList>
    </citation>
    <scope>NUCLEOTIDE SEQUENCE [LARGE SCALE GENOMIC DNA]</scope>
    <source>
        <strain evidence="15 16">16-35-5</strain>
    </source>
</reference>
<dbReference type="InterPro" id="IPR002464">
    <property type="entry name" value="DNA/RNA_helicase_DEAH_CS"/>
</dbReference>
<keyword evidence="16" id="KW-1185">Reference proteome</keyword>
<evidence type="ECO:0000256" key="12">
    <source>
        <dbReference type="ARBA" id="ARBA00044550"/>
    </source>
</evidence>
<dbReference type="SMART" id="SM00487">
    <property type="entry name" value="DEXDc"/>
    <property type="match status" value="1"/>
</dbReference>
<evidence type="ECO:0000313" key="16">
    <source>
        <dbReference type="Proteomes" id="UP000509579"/>
    </source>
</evidence>
<dbReference type="GO" id="GO:0009378">
    <property type="term" value="F:four-way junction helicase activity"/>
    <property type="evidence" value="ECO:0007669"/>
    <property type="project" value="TreeGrafter"/>
</dbReference>
<dbReference type="Pfam" id="PF16124">
    <property type="entry name" value="RecQ_Zn_bind"/>
    <property type="match status" value="1"/>
</dbReference>
<dbReference type="Proteomes" id="UP000509579">
    <property type="component" value="Chromosome"/>
</dbReference>
<dbReference type="GO" id="GO:0005737">
    <property type="term" value="C:cytoplasm"/>
    <property type="evidence" value="ECO:0007669"/>
    <property type="project" value="TreeGrafter"/>
</dbReference>
<accession>A0A6N1X5M2</accession>
<evidence type="ECO:0000256" key="10">
    <source>
        <dbReference type="ARBA" id="ARBA00034808"/>
    </source>
</evidence>
<proteinExistence type="inferred from homology"/>
<evidence type="ECO:0000256" key="8">
    <source>
        <dbReference type="ARBA" id="ARBA00023235"/>
    </source>
</evidence>
<dbReference type="EC" id="5.6.2.4" evidence="10"/>
<keyword evidence="4" id="KW-0378">Hydrolase</keyword>
<dbReference type="NCBIfam" id="TIGR00614">
    <property type="entry name" value="recQ_fam"/>
    <property type="match status" value="1"/>
</dbReference>
<comment type="similarity">
    <text evidence="1">Belongs to the helicase family. RecQ subfamily.</text>
</comment>
<dbReference type="GO" id="GO:0030894">
    <property type="term" value="C:replisome"/>
    <property type="evidence" value="ECO:0007669"/>
    <property type="project" value="TreeGrafter"/>
</dbReference>
<dbReference type="GO" id="GO:0006281">
    <property type="term" value="P:DNA repair"/>
    <property type="evidence" value="ECO:0007669"/>
    <property type="project" value="TreeGrafter"/>
</dbReference>
<dbReference type="GO" id="GO:0006310">
    <property type="term" value="P:DNA recombination"/>
    <property type="evidence" value="ECO:0007669"/>
    <property type="project" value="InterPro"/>
</dbReference>
<feature type="domain" description="Helicase C-terminal" evidence="14">
    <location>
        <begin position="232"/>
        <end position="378"/>
    </location>
</feature>
<dbReference type="PANTHER" id="PTHR13710">
    <property type="entry name" value="DNA HELICASE RECQ FAMILY MEMBER"/>
    <property type="match status" value="1"/>
</dbReference>
<dbReference type="Pfam" id="PF00271">
    <property type="entry name" value="Helicase_C"/>
    <property type="match status" value="1"/>
</dbReference>
<dbReference type="InterPro" id="IPR004589">
    <property type="entry name" value="DNA_helicase_ATP-dep_RecQ"/>
</dbReference>
<organism evidence="15 16">
    <name type="scientific">Comamonas antarctica</name>
    <dbReference type="NCBI Taxonomy" id="2743470"/>
    <lineage>
        <taxon>Bacteria</taxon>
        <taxon>Pseudomonadati</taxon>
        <taxon>Pseudomonadota</taxon>
        <taxon>Betaproteobacteria</taxon>
        <taxon>Burkholderiales</taxon>
        <taxon>Comamonadaceae</taxon>
        <taxon>Comamonas</taxon>
    </lineage>
</organism>
<evidence type="ECO:0000256" key="5">
    <source>
        <dbReference type="ARBA" id="ARBA00022806"/>
    </source>
</evidence>
<feature type="domain" description="Helicase ATP-binding" evidence="13">
    <location>
        <begin position="40"/>
        <end position="208"/>
    </location>
</feature>
<evidence type="ECO:0000256" key="7">
    <source>
        <dbReference type="ARBA" id="ARBA00023125"/>
    </source>
</evidence>
<dbReference type="Pfam" id="PF00270">
    <property type="entry name" value="DEAD"/>
    <property type="match status" value="1"/>
</dbReference>
<keyword evidence="6" id="KW-0067">ATP-binding</keyword>
<evidence type="ECO:0000256" key="1">
    <source>
        <dbReference type="ARBA" id="ARBA00005446"/>
    </source>
</evidence>
<dbReference type="GO" id="GO:0016787">
    <property type="term" value="F:hydrolase activity"/>
    <property type="evidence" value="ECO:0007669"/>
    <property type="project" value="UniProtKB-KW"/>
</dbReference>
<sequence>MSTAPRATPARTRRTANPIDTTLRKVFGLKRLRPGQLEVIERVLQGTNTLAVMPTGAGKSLCYQLPALLLPGTTVVVSPLVALMKDQCDALRALGVAAVQINSAIGSEELAAAREAVENGSARIVLTTPEQIADPALTTALSRHPVSLLVVDEAHCISEWGHDFRPAFLEIAPAVRALGRPAVLALTATAKPTVMSEIIALLGIAAKDVVQAGAYRPNLQFAVEPLARAADRLPRALALVAGYAGSGIVYTATIKCAEELHAKLAAEGESVGLYHGRLNAGERAQAQDDFMEGRVRVMVATNAFGLGIDKPDIRFVLHYQMPASVDAYYQEAGRAGRDGENATCTLLYVPQDRALQSFFLSGRYPSLDDLQAIMALLHQPAPEGSWSADAIVEAAERPRAKVLVALSLLRSHKAVRRTRAGRFHVVQDLDAAALEALLTGYRTRREQDGATLEAMVAYAQGGRCRWQAVLAALGEAPSFDTCGHCDNCQRLAALSRLAPAAVVPPIEIRPAAPAKPRFAGGDTVRAKRYGAGQVVEADQNSVTVEFPDGVRRTFLPEFVRVARQARGVAQAAAAH</sequence>
<protein>
    <recommendedName>
        <fullName evidence="11">ATP-dependent DNA helicase RecQ</fullName>
        <ecNumber evidence="10">5.6.2.4</ecNumber>
    </recommendedName>
    <alternativeName>
        <fullName evidence="12">DNA 3'-5' helicase RecQ</fullName>
    </alternativeName>
</protein>
<dbReference type="PROSITE" id="PS00690">
    <property type="entry name" value="DEAH_ATP_HELICASE"/>
    <property type="match status" value="1"/>
</dbReference>
<dbReference type="PROSITE" id="PS51192">
    <property type="entry name" value="HELICASE_ATP_BIND_1"/>
    <property type="match status" value="1"/>
</dbReference>
<dbReference type="InterPro" id="IPR027417">
    <property type="entry name" value="P-loop_NTPase"/>
</dbReference>
<dbReference type="PANTHER" id="PTHR13710:SF105">
    <property type="entry name" value="ATP-DEPENDENT DNA HELICASE Q1"/>
    <property type="match status" value="1"/>
</dbReference>
<comment type="catalytic activity">
    <reaction evidence="9">
        <text>Couples ATP hydrolysis with the unwinding of duplex DNA by translocating in the 3'-5' direction.</text>
        <dbReference type="EC" id="5.6.2.4"/>
    </reaction>
</comment>
<dbReference type="GO" id="GO:0043138">
    <property type="term" value="F:3'-5' DNA helicase activity"/>
    <property type="evidence" value="ECO:0007669"/>
    <property type="project" value="UniProtKB-EC"/>
</dbReference>
<dbReference type="SMART" id="SM00490">
    <property type="entry name" value="HELICc"/>
    <property type="match status" value="1"/>
</dbReference>
<dbReference type="InterPro" id="IPR032284">
    <property type="entry name" value="RecQ_Zn-bd"/>
</dbReference>
<dbReference type="SUPFAM" id="SSF52540">
    <property type="entry name" value="P-loop containing nucleoside triphosphate hydrolases"/>
    <property type="match status" value="1"/>
</dbReference>
<dbReference type="AlphaFoldDB" id="A0A6N1X5M2"/>
<dbReference type="EMBL" id="CP054840">
    <property type="protein sequence ID" value="QKV53352.1"/>
    <property type="molecule type" value="Genomic_DNA"/>
</dbReference>
<keyword evidence="3" id="KW-0547">Nucleotide-binding</keyword>
<name>A0A6N1X5M2_9BURK</name>
<dbReference type="PROSITE" id="PS51194">
    <property type="entry name" value="HELICASE_CTER"/>
    <property type="match status" value="1"/>
</dbReference>
<dbReference type="KEGG" id="aant:HUK68_10860"/>
<evidence type="ECO:0000259" key="13">
    <source>
        <dbReference type="PROSITE" id="PS51192"/>
    </source>
</evidence>
<dbReference type="InterPro" id="IPR001650">
    <property type="entry name" value="Helicase_C-like"/>
</dbReference>
<evidence type="ECO:0000256" key="4">
    <source>
        <dbReference type="ARBA" id="ARBA00022801"/>
    </source>
</evidence>
<keyword evidence="7" id="KW-0238">DNA-binding</keyword>
<evidence type="ECO:0000256" key="2">
    <source>
        <dbReference type="ARBA" id="ARBA00022723"/>
    </source>
</evidence>
<evidence type="ECO:0000259" key="14">
    <source>
        <dbReference type="PROSITE" id="PS51194"/>
    </source>
</evidence>
<dbReference type="GO" id="GO:0003677">
    <property type="term" value="F:DNA binding"/>
    <property type="evidence" value="ECO:0007669"/>
    <property type="project" value="UniProtKB-KW"/>
</dbReference>
<keyword evidence="8" id="KW-0413">Isomerase</keyword>
<evidence type="ECO:0000313" key="15">
    <source>
        <dbReference type="EMBL" id="QKV53352.1"/>
    </source>
</evidence>
<dbReference type="InterPro" id="IPR011545">
    <property type="entry name" value="DEAD/DEAH_box_helicase_dom"/>
</dbReference>
<keyword evidence="5 15" id="KW-0347">Helicase</keyword>
<dbReference type="InterPro" id="IPR014001">
    <property type="entry name" value="Helicase_ATP-bd"/>
</dbReference>
<dbReference type="GO" id="GO:0043590">
    <property type="term" value="C:bacterial nucleoid"/>
    <property type="evidence" value="ECO:0007669"/>
    <property type="project" value="TreeGrafter"/>
</dbReference>
<gene>
    <name evidence="15" type="ORF">HUK68_10860</name>
</gene>
<dbReference type="Gene3D" id="3.40.50.300">
    <property type="entry name" value="P-loop containing nucleotide triphosphate hydrolases"/>
    <property type="match status" value="2"/>
</dbReference>
<dbReference type="CDD" id="cd17920">
    <property type="entry name" value="DEXHc_RecQ"/>
    <property type="match status" value="1"/>
</dbReference>
<evidence type="ECO:0000256" key="3">
    <source>
        <dbReference type="ARBA" id="ARBA00022741"/>
    </source>
</evidence>
<dbReference type="GO" id="GO:0005524">
    <property type="term" value="F:ATP binding"/>
    <property type="evidence" value="ECO:0007669"/>
    <property type="project" value="UniProtKB-KW"/>
</dbReference>
<dbReference type="RefSeq" id="WP_175504159.1">
    <property type="nucleotide sequence ID" value="NZ_CP054840.1"/>
</dbReference>
<dbReference type="GO" id="GO:0046872">
    <property type="term" value="F:metal ion binding"/>
    <property type="evidence" value="ECO:0007669"/>
    <property type="project" value="UniProtKB-KW"/>
</dbReference>
<evidence type="ECO:0000256" key="9">
    <source>
        <dbReference type="ARBA" id="ARBA00034617"/>
    </source>
</evidence>
<evidence type="ECO:0000256" key="11">
    <source>
        <dbReference type="ARBA" id="ARBA00044535"/>
    </source>
</evidence>
<evidence type="ECO:0000256" key="6">
    <source>
        <dbReference type="ARBA" id="ARBA00022840"/>
    </source>
</evidence>